<evidence type="ECO:0000313" key="6">
    <source>
        <dbReference type="Proteomes" id="UP001166291"/>
    </source>
</evidence>
<name>A0ABS6VTS7_9GAMM</name>
<dbReference type="Pfam" id="PF01152">
    <property type="entry name" value="Bac_globin"/>
    <property type="match status" value="1"/>
</dbReference>
<gene>
    <name evidence="5" type="ORF">KXJ70_11600</name>
</gene>
<dbReference type="CDD" id="cd08916">
    <property type="entry name" value="TrHb3_P"/>
    <property type="match status" value="1"/>
</dbReference>
<reference evidence="5" key="1">
    <citation type="submission" date="2021-07" db="EMBL/GenBank/DDBJ databases">
        <title>Zhongshania sp. CAU 1632 isolated from seawater.</title>
        <authorList>
            <person name="Kim W."/>
        </authorList>
    </citation>
    <scope>NUCLEOTIDE SEQUENCE</scope>
    <source>
        <strain evidence="5">CAU 1632</strain>
    </source>
</reference>
<evidence type="ECO:0000256" key="2">
    <source>
        <dbReference type="ARBA" id="ARBA00022617"/>
    </source>
</evidence>
<dbReference type="InterPro" id="IPR001486">
    <property type="entry name" value="Hemoglobin_trunc"/>
</dbReference>
<organism evidence="5 6">
    <name type="scientific">Zhongshania aquimaris</name>
    <dbReference type="NCBI Taxonomy" id="2857107"/>
    <lineage>
        <taxon>Bacteria</taxon>
        <taxon>Pseudomonadati</taxon>
        <taxon>Pseudomonadota</taxon>
        <taxon>Gammaproteobacteria</taxon>
        <taxon>Cellvibrionales</taxon>
        <taxon>Spongiibacteraceae</taxon>
        <taxon>Zhongshania</taxon>
    </lineage>
</organism>
<keyword evidence="3" id="KW-0479">Metal-binding</keyword>
<dbReference type="RefSeq" id="WP_219043658.1">
    <property type="nucleotide sequence ID" value="NZ_JAHWDQ010000002.1"/>
</dbReference>
<evidence type="ECO:0000256" key="1">
    <source>
        <dbReference type="ARBA" id="ARBA00022448"/>
    </source>
</evidence>
<comment type="caution">
    <text evidence="5">The sequence shown here is derived from an EMBL/GenBank/DDBJ whole genome shotgun (WGS) entry which is preliminary data.</text>
</comment>
<keyword evidence="1" id="KW-0813">Transport</keyword>
<keyword evidence="4" id="KW-0408">Iron</keyword>
<evidence type="ECO:0000256" key="3">
    <source>
        <dbReference type="ARBA" id="ARBA00022723"/>
    </source>
</evidence>
<proteinExistence type="predicted"/>
<dbReference type="EMBL" id="JAHWDQ010000002">
    <property type="protein sequence ID" value="MBW2941429.1"/>
    <property type="molecule type" value="Genomic_DNA"/>
</dbReference>
<keyword evidence="2" id="KW-0349">Heme</keyword>
<protein>
    <submittedName>
        <fullName evidence="5">Group III truncated hemoglobin</fullName>
    </submittedName>
</protein>
<dbReference type="Proteomes" id="UP001166291">
    <property type="component" value="Unassembled WGS sequence"/>
</dbReference>
<evidence type="ECO:0000256" key="4">
    <source>
        <dbReference type="ARBA" id="ARBA00023004"/>
    </source>
</evidence>
<accession>A0ABS6VTS7</accession>
<evidence type="ECO:0000313" key="5">
    <source>
        <dbReference type="EMBL" id="MBW2941429.1"/>
    </source>
</evidence>
<keyword evidence="6" id="KW-1185">Reference proteome</keyword>
<sequence>MHSDDKVDIASREELEMLLRLFYQDVLSDPIIGFFFTDVIAFSLEQHLPRVIDFWAQILFGESSYQGQLFERHQHIHQQAKLSQHHFSRWLHLLNNNIDRHFEGLNCTKMKTRAARIAESMAAALEQKSPSNNPRTGVQFFTP</sequence>